<dbReference type="InterPro" id="IPR025646">
    <property type="entry name" value="DUF4350"/>
</dbReference>
<dbReference type="EMBL" id="FNAK01000001">
    <property type="protein sequence ID" value="SDD37159.1"/>
    <property type="molecule type" value="Genomic_DNA"/>
</dbReference>
<dbReference type="RefSeq" id="WP_068308322.1">
    <property type="nucleotide sequence ID" value="NZ_FNAK01000001.1"/>
</dbReference>
<dbReference type="STRING" id="637679.GCA_001550055_00395"/>
<dbReference type="OrthoDB" id="7198805at2"/>
<evidence type="ECO:0000313" key="3">
    <source>
        <dbReference type="EMBL" id="SDD37159.1"/>
    </source>
</evidence>
<reference evidence="3 4" key="1">
    <citation type="submission" date="2016-10" db="EMBL/GenBank/DDBJ databases">
        <authorList>
            <person name="de Groot N.N."/>
        </authorList>
    </citation>
    <scope>NUCLEOTIDE SEQUENCE [LARGE SCALE GENOMIC DNA]</scope>
    <source>
        <strain evidence="3 4">CGMCC 1.9109</strain>
    </source>
</reference>
<proteinExistence type="predicted"/>
<feature type="domain" description="DUF4350" evidence="2">
    <location>
        <begin position="50"/>
        <end position="241"/>
    </location>
</feature>
<dbReference type="Pfam" id="PF14258">
    <property type="entry name" value="DUF4350"/>
    <property type="match status" value="1"/>
</dbReference>
<keyword evidence="4" id="KW-1185">Reference proteome</keyword>
<sequence>MATGTNHSAPFSTKALFWIIFLGILATLGLAVTSAFKGDGKYEISNGANSFSKSAIGHAAFMDIAERSGWQVLQSQHNTTGKLGPGSTLLLLEPPRGKASSDRIEQLIDWAPMLVVLPKRQGIPHGFKADWIGAAFVKNIAQVKAVAGNLGEDLEVLRPTDASAGPWQHGFDPRAIPDIDSLQLIKSEQVTPLIWNDQGILFGRLNRDYEEEPVWILSDPDLIATHGLARGWNAALALNVLETVSQGRETLVVDEIIHGFKRDPSMARAMFSHPFVYATVAALLAVIIFLLALTRRFGAPWRNVATADDSKAVFIENAARILHMAEKEQEALIRLVDDQSLTVARHLNVPSDLERNRLDSWLDEQSAKRGLKPGFTTIKRRILRVRDDDSTKRSRLLTLANQFYTWKQEIMNDTK</sequence>
<keyword evidence="1" id="KW-0472">Membrane</keyword>
<keyword evidence="1" id="KW-0812">Transmembrane</keyword>
<feature type="transmembrane region" description="Helical" evidence="1">
    <location>
        <begin position="15"/>
        <end position="36"/>
    </location>
</feature>
<organism evidence="3 4">
    <name type="scientific">Kordiimonas lacus</name>
    <dbReference type="NCBI Taxonomy" id="637679"/>
    <lineage>
        <taxon>Bacteria</taxon>
        <taxon>Pseudomonadati</taxon>
        <taxon>Pseudomonadota</taxon>
        <taxon>Alphaproteobacteria</taxon>
        <taxon>Kordiimonadales</taxon>
        <taxon>Kordiimonadaceae</taxon>
        <taxon>Kordiimonas</taxon>
    </lineage>
</organism>
<evidence type="ECO:0000259" key="2">
    <source>
        <dbReference type="Pfam" id="PF14258"/>
    </source>
</evidence>
<gene>
    <name evidence="3" type="ORF">SAMN04488071_0495</name>
</gene>
<feature type="transmembrane region" description="Helical" evidence="1">
    <location>
        <begin position="275"/>
        <end position="293"/>
    </location>
</feature>
<accession>A0A1G6U763</accession>
<evidence type="ECO:0000256" key="1">
    <source>
        <dbReference type="SAM" id="Phobius"/>
    </source>
</evidence>
<dbReference type="Proteomes" id="UP000183685">
    <property type="component" value="Unassembled WGS sequence"/>
</dbReference>
<protein>
    <recommendedName>
        <fullName evidence="2">DUF4350 domain-containing protein</fullName>
    </recommendedName>
</protein>
<dbReference type="AlphaFoldDB" id="A0A1G6U763"/>
<evidence type="ECO:0000313" key="4">
    <source>
        <dbReference type="Proteomes" id="UP000183685"/>
    </source>
</evidence>
<keyword evidence="1" id="KW-1133">Transmembrane helix</keyword>
<name>A0A1G6U763_9PROT</name>